<dbReference type="STRING" id="402384.HM131_15835"/>
<protein>
    <submittedName>
        <fullName evidence="1">Uncharacterized protein</fullName>
    </submittedName>
</protein>
<dbReference type="AlphaFoldDB" id="A0A1W5ZY90"/>
<keyword evidence="2" id="KW-1185">Reference proteome</keyword>
<gene>
    <name evidence="1" type="ORF">HM131_15835</name>
</gene>
<evidence type="ECO:0000313" key="1">
    <source>
        <dbReference type="EMBL" id="ARI78230.1"/>
    </source>
</evidence>
<evidence type="ECO:0000313" key="2">
    <source>
        <dbReference type="Proteomes" id="UP000192527"/>
    </source>
</evidence>
<dbReference type="KEGG" id="hmn:HM131_15835"/>
<reference evidence="1 2" key="1">
    <citation type="submission" date="2017-04" db="EMBL/GenBank/DDBJ databases">
        <title>The whole genome sequencing and assembly of Halobacillus mangrovi strain.</title>
        <authorList>
            <person name="Lee S.-J."/>
            <person name="Park M.-K."/>
            <person name="Kim J.-Y."/>
            <person name="Lee Y.-J."/>
            <person name="Yi H."/>
            <person name="Bahn Y.-S."/>
            <person name="Kim J.F."/>
            <person name="Lee D.-W."/>
        </authorList>
    </citation>
    <scope>NUCLEOTIDE SEQUENCE [LARGE SCALE GENOMIC DNA]</scope>
    <source>
        <strain evidence="1 2">KTB 131</strain>
    </source>
</reference>
<sequence length="59" mass="6681">MINPNLTQIKVRTQTVSTTEEYNELQQAVKQQGGRIVETTPLRNGGISVKIELTERRPD</sequence>
<accession>A0A1W5ZY90</accession>
<dbReference type="Proteomes" id="UP000192527">
    <property type="component" value="Chromosome"/>
</dbReference>
<organism evidence="1 2">
    <name type="scientific">Halobacillus mangrovi</name>
    <dbReference type="NCBI Taxonomy" id="402384"/>
    <lineage>
        <taxon>Bacteria</taxon>
        <taxon>Bacillati</taxon>
        <taxon>Bacillota</taxon>
        <taxon>Bacilli</taxon>
        <taxon>Bacillales</taxon>
        <taxon>Bacillaceae</taxon>
        <taxon>Halobacillus</taxon>
    </lineage>
</organism>
<proteinExistence type="predicted"/>
<name>A0A1W5ZY90_9BACI</name>
<dbReference type="EMBL" id="CP020772">
    <property type="protein sequence ID" value="ARI78230.1"/>
    <property type="molecule type" value="Genomic_DNA"/>
</dbReference>
<dbReference type="RefSeq" id="WP_085030689.1">
    <property type="nucleotide sequence ID" value="NZ_CP020772.1"/>
</dbReference>